<proteinExistence type="predicted"/>
<comment type="caution">
    <text evidence="1">The sequence shown here is derived from an EMBL/GenBank/DDBJ whole genome shotgun (WGS) entry which is preliminary data.</text>
</comment>
<name>A0AAW8NEV8_PSEOX</name>
<accession>A0AAW8NEV8</accession>
<dbReference type="RefSeq" id="WP_310114049.1">
    <property type="nucleotide sequence ID" value="NZ_JAVDTN010000017.1"/>
</dbReference>
<evidence type="ECO:0000313" key="2">
    <source>
        <dbReference type="Proteomes" id="UP001262032"/>
    </source>
</evidence>
<protein>
    <submittedName>
        <fullName evidence="1">Uncharacterized protein</fullName>
    </submittedName>
</protein>
<dbReference type="EMBL" id="JAVDWN010000010">
    <property type="protein sequence ID" value="MDR7164875.1"/>
    <property type="molecule type" value="Genomic_DNA"/>
</dbReference>
<organism evidence="1 2">
    <name type="scientific">Pseudarthrobacter oxydans</name>
    <name type="common">Arthrobacter oxydans</name>
    <dbReference type="NCBI Taxonomy" id="1671"/>
    <lineage>
        <taxon>Bacteria</taxon>
        <taxon>Bacillati</taxon>
        <taxon>Actinomycetota</taxon>
        <taxon>Actinomycetes</taxon>
        <taxon>Micrococcales</taxon>
        <taxon>Micrococcaceae</taxon>
        <taxon>Pseudarthrobacter</taxon>
    </lineage>
</organism>
<reference evidence="1" key="1">
    <citation type="submission" date="2023-07" db="EMBL/GenBank/DDBJ databases">
        <title>Sorghum-associated microbial communities from plants grown in Nebraska, USA.</title>
        <authorList>
            <person name="Schachtman D."/>
        </authorList>
    </citation>
    <scope>NUCLEOTIDE SEQUENCE</scope>
    <source>
        <strain evidence="1">BE261</strain>
    </source>
</reference>
<dbReference type="Proteomes" id="UP001262032">
    <property type="component" value="Unassembled WGS sequence"/>
</dbReference>
<dbReference type="AlphaFoldDB" id="A0AAW8NEV8"/>
<evidence type="ECO:0000313" key="1">
    <source>
        <dbReference type="EMBL" id="MDR7164875.1"/>
    </source>
</evidence>
<sequence length="78" mass="8789">MTEQLLDVRPTGRYDKVEAAYDGLSDANRETFRRAIAQPASEVGHEAIAKALRALGYDVDRKQVHLFREKLSMGRVSL</sequence>
<dbReference type="GeneID" id="97424174"/>
<gene>
    <name evidence="1" type="ORF">J2X12_002913</name>
</gene>